<dbReference type="InterPro" id="IPR028366">
    <property type="entry name" value="PhoU"/>
</dbReference>
<sequence>MMKDRLERRVNRVNLAMVEMSSLVNEAVKESLEAFQEGDLKLATSVIEGDSLVNLKELEIDKKCIELIALQQPVSKALREIISVMKASSDLERIGDHAASIGKAVLLLEDKPRYPEIEEQLLAVGDIIYSMGEEAIEAFIKGDSSFAKEIASHNQEVAALYSHFYDTSVKKMTVEPASILTVTEYQKIGHYLERIGDYITNVCEWSVYRETGDMVDLN</sequence>
<feature type="domain" description="PhoU" evidence="2">
    <location>
        <begin position="18"/>
        <end position="105"/>
    </location>
</feature>
<keyword evidence="1" id="KW-0813">Transport</keyword>
<dbReference type="SUPFAM" id="SSF109755">
    <property type="entry name" value="PhoU-like"/>
    <property type="match status" value="1"/>
</dbReference>
<dbReference type="Pfam" id="PF01895">
    <property type="entry name" value="PhoU"/>
    <property type="match status" value="2"/>
</dbReference>
<gene>
    <name evidence="3" type="primary">phoU</name>
    <name evidence="3" type="ORF">OL233_01965</name>
</gene>
<dbReference type="PANTHER" id="PTHR42930">
    <property type="entry name" value="PHOSPHATE-SPECIFIC TRANSPORT SYSTEM ACCESSORY PROTEIN PHOU"/>
    <property type="match status" value="1"/>
</dbReference>
<comment type="subunit">
    <text evidence="1">Homodimer.</text>
</comment>
<dbReference type="RefSeq" id="WP_275470685.1">
    <property type="nucleotide sequence ID" value="NZ_JAPDSH010000001.1"/>
</dbReference>
<keyword evidence="4" id="KW-1185">Reference proteome</keyword>
<organism evidence="3 4">
    <name type="scientific">Vagococcus proximus</name>
    <dbReference type="NCBI Taxonomy" id="2991417"/>
    <lineage>
        <taxon>Bacteria</taxon>
        <taxon>Bacillati</taxon>
        <taxon>Bacillota</taxon>
        <taxon>Bacilli</taxon>
        <taxon>Lactobacillales</taxon>
        <taxon>Enterococcaceae</taxon>
        <taxon>Vagococcus</taxon>
    </lineage>
</organism>
<accession>A0ABT5WZ59</accession>
<evidence type="ECO:0000313" key="4">
    <source>
        <dbReference type="Proteomes" id="UP001147148"/>
    </source>
</evidence>
<feature type="domain" description="PhoU" evidence="2">
    <location>
        <begin position="124"/>
        <end position="205"/>
    </location>
</feature>
<evidence type="ECO:0000313" key="3">
    <source>
        <dbReference type="EMBL" id="MDF0479039.1"/>
    </source>
</evidence>
<dbReference type="Gene3D" id="1.20.58.220">
    <property type="entry name" value="Phosphate transport system protein phou homolog 2, domain 2"/>
    <property type="match status" value="1"/>
</dbReference>
<keyword evidence="1" id="KW-0592">Phosphate transport</keyword>
<comment type="function">
    <text evidence="1">Plays a role in the regulation of phosphate uptake.</text>
</comment>
<reference evidence="3" key="1">
    <citation type="submission" date="2022-10" db="EMBL/GenBank/DDBJ databases">
        <title>Vagococcus sp. isolated from poultry meat.</title>
        <authorList>
            <person name="Johansson P."/>
            <person name="Bjorkroth J."/>
        </authorList>
    </citation>
    <scope>NUCLEOTIDE SEQUENCE</scope>
    <source>
        <strain evidence="3">PNs007</strain>
    </source>
</reference>
<comment type="caution">
    <text evidence="3">The sequence shown here is derived from an EMBL/GenBank/DDBJ whole genome shotgun (WGS) entry which is preliminary data.</text>
</comment>
<proteinExistence type="inferred from homology"/>
<dbReference type="Proteomes" id="UP001147148">
    <property type="component" value="Unassembled WGS sequence"/>
</dbReference>
<keyword evidence="1" id="KW-0963">Cytoplasm</keyword>
<dbReference type="PANTHER" id="PTHR42930:SF3">
    <property type="entry name" value="PHOSPHATE-SPECIFIC TRANSPORT SYSTEM ACCESSORY PROTEIN PHOU"/>
    <property type="match status" value="1"/>
</dbReference>
<evidence type="ECO:0000256" key="1">
    <source>
        <dbReference type="PIRNR" id="PIRNR003107"/>
    </source>
</evidence>
<comment type="similarity">
    <text evidence="1">Belongs to the PhoU family.</text>
</comment>
<dbReference type="PIRSF" id="PIRSF003107">
    <property type="entry name" value="PhoU"/>
    <property type="match status" value="1"/>
</dbReference>
<name>A0ABT5WZ59_9ENTE</name>
<protein>
    <recommendedName>
        <fullName evidence="1">Phosphate-specific transport system accessory protein PhoU</fullName>
    </recommendedName>
</protein>
<dbReference type="NCBIfam" id="TIGR02135">
    <property type="entry name" value="phoU_full"/>
    <property type="match status" value="1"/>
</dbReference>
<comment type="subcellular location">
    <subcellularLocation>
        <location evidence="1">Cytoplasm</location>
    </subcellularLocation>
</comment>
<dbReference type="InterPro" id="IPR038078">
    <property type="entry name" value="PhoU-like_sf"/>
</dbReference>
<evidence type="ECO:0000259" key="2">
    <source>
        <dbReference type="Pfam" id="PF01895"/>
    </source>
</evidence>
<dbReference type="InterPro" id="IPR026022">
    <property type="entry name" value="PhoU_dom"/>
</dbReference>
<dbReference type="EMBL" id="JAPDSH010000001">
    <property type="protein sequence ID" value="MDF0479039.1"/>
    <property type="molecule type" value="Genomic_DNA"/>
</dbReference>